<reference evidence="2" key="2">
    <citation type="submission" date="2020-06" db="EMBL/GenBank/DDBJ databases">
        <authorList>
            <person name="Sheffer M."/>
        </authorList>
    </citation>
    <scope>NUCLEOTIDE SEQUENCE</scope>
</reference>
<proteinExistence type="predicted"/>
<dbReference type="SMART" id="SM00225">
    <property type="entry name" value="BTB"/>
    <property type="match status" value="1"/>
</dbReference>
<reference evidence="2" key="1">
    <citation type="journal article" date="2020" name="bioRxiv">
        <title>Chromosome-level reference genome of the European wasp spider Argiope bruennichi: a resource for studies on range expansion and evolutionary adaptation.</title>
        <authorList>
            <person name="Sheffer M.M."/>
            <person name="Hoppe A."/>
            <person name="Krehenwinkel H."/>
            <person name="Uhl G."/>
            <person name="Kuss A.W."/>
            <person name="Jensen L."/>
            <person name="Jensen C."/>
            <person name="Gillespie R.G."/>
            <person name="Hoff K.J."/>
            <person name="Prost S."/>
        </authorList>
    </citation>
    <scope>NUCLEOTIDE SEQUENCE</scope>
</reference>
<gene>
    <name evidence="2" type="ORF">HNY73_018739</name>
</gene>
<protein>
    <submittedName>
        <fullName evidence="2">Speckle-type POZ protein like</fullName>
    </submittedName>
</protein>
<keyword evidence="3" id="KW-1185">Reference proteome</keyword>
<dbReference type="Gene3D" id="2.60.210.10">
    <property type="entry name" value="Apoptosis, Tumor Necrosis Factor Receptor Associated Protein 2, Chain A"/>
    <property type="match status" value="1"/>
</dbReference>
<name>A0A8T0EF95_ARGBR</name>
<sequence length="447" mass="50979">MWILLFLCREQDSKGPTTIEIDFELAILGLDGSVLHSLNVFQHAYMKAHTYGFSSFHERKSVLAKTSTYLPQGSLIIKCRMWNGTTEAKMDGQCIARTRIGVERKTFLWKIEHFSTFDVGNNVALKLKSTSDDKPIMFLNLFLNKPLCLSVILIQLVLENTHIVFSTFESSIVDAQGDYVNCCNQEFWFTPTVQNEECTLYLSKDTLMNENYLYLPNDILTLYCEVSFSTGIVVEEIESTSFGCFDSIRNNRTVPENIKTINVKKPDLGSSNLKMNLNSMLQDNILCDIKLCTESEILSAHWFILTARSPVFRAMFESDMKEKAKDTISVVDLEPDTVRRLLLYLYTDTLEELHWEAASDLYVAAETYQILTLKDKCSSFLKANLSLTNACEVLLLAALHHDKELKSTVQDFILENDKSVVNSSKWDLLMKANVHLAAETMLLMFKK</sequence>
<dbReference type="Gene3D" id="3.30.710.10">
    <property type="entry name" value="Potassium Channel Kv1.1, Chain A"/>
    <property type="match status" value="1"/>
</dbReference>
<dbReference type="InterPro" id="IPR000210">
    <property type="entry name" value="BTB/POZ_dom"/>
</dbReference>
<dbReference type="EMBL" id="JABXBU010002228">
    <property type="protein sequence ID" value="KAF8771300.1"/>
    <property type="molecule type" value="Genomic_DNA"/>
</dbReference>
<dbReference type="Gene3D" id="1.25.40.420">
    <property type="match status" value="1"/>
</dbReference>
<dbReference type="PANTHER" id="PTHR24413">
    <property type="entry name" value="SPECKLE-TYPE POZ PROTEIN"/>
    <property type="match status" value="1"/>
</dbReference>
<dbReference type="InterPro" id="IPR011333">
    <property type="entry name" value="SKP1/BTB/POZ_sf"/>
</dbReference>
<organism evidence="2 3">
    <name type="scientific">Argiope bruennichi</name>
    <name type="common">Wasp spider</name>
    <name type="synonym">Aranea bruennichi</name>
    <dbReference type="NCBI Taxonomy" id="94029"/>
    <lineage>
        <taxon>Eukaryota</taxon>
        <taxon>Metazoa</taxon>
        <taxon>Ecdysozoa</taxon>
        <taxon>Arthropoda</taxon>
        <taxon>Chelicerata</taxon>
        <taxon>Arachnida</taxon>
        <taxon>Araneae</taxon>
        <taxon>Araneomorphae</taxon>
        <taxon>Entelegynae</taxon>
        <taxon>Araneoidea</taxon>
        <taxon>Araneidae</taxon>
        <taxon>Argiope</taxon>
    </lineage>
</organism>
<evidence type="ECO:0000313" key="3">
    <source>
        <dbReference type="Proteomes" id="UP000807504"/>
    </source>
</evidence>
<evidence type="ECO:0000313" key="2">
    <source>
        <dbReference type="EMBL" id="KAF8771300.1"/>
    </source>
</evidence>
<dbReference type="Proteomes" id="UP000807504">
    <property type="component" value="Unassembled WGS sequence"/>
</dbReference>
<dbReference type="SUPFAM" id="SSF49599">
    <property type="entry name" value="TRAF domain-like"/>
    <property type="match status" value="2"/>
</dbReference>
<feature type="domain" description="BTB" evidence="1">
    <location>
        <begin position="287"/>
        <end position="354"/>
    </location>
</feature>
<dbReference type="AlphaFoldDB" id="A0A8T0EF95"/>
<evidence type="ECO:0000259" key="1">
    <source>
        <dbReference type="PROSITE" id="PS50097"/>
    </source>
</evidence>
<dbReference type="Pfam" id="PF00651">
    <property type="entry name" value="BTB"/>
    <property type="match status" value="1"/>
</dbReference>
<dbReference type="InterPro" id="IPR008974">
    <property type="entry name" value="TRAF-like"/>
</dbReference>
<accession>A0A8T0EF95</accession>
<dbReference type="PROSITE" id="PS50097">
    <property type="entry name" value="BTB"/>
    <property type="match status" value="1"/>
</dbReference>
<dbReference type="SUPFAM" id="SSF54695">
    <property type="entry name" value="POZ domain"/>
    <property type="match status" value="1"/>
</dbReference>
<comment type="caution">
    <text evidence="2">The sequence shown here is derived from an EMBL/GenBank/DDBJ whole genome shotgun (WGS) entry which is preliminary data.</text>
</comment>